<organism evidence="4 5">
    <name type="scientific">Corynebacterium ihumii</name>
    <dbReference type="NCBI Taxonomy" id="1232427"/>
    <lineage>
        <taxon>Bacteria</taxon>
        <taxon>Bacillati</taxon>
        <taxon>Actinomycetota</taxon>
        <taxon>Actinomycetes</taxon>
        <taxon>Mycobacteriales</taxon>
        <taxon>Corynebacteriaceae</taxon>
        <taxon>Corynebacterium</taxon>
    </lineage>
</organism>
<evidence type="ECO:0000313" key="4">
    <source>
        <dbReference type="EMBL" id="WCZ35328.1"/>
    </source>
</evidence>
<dbReference type="RefSeq" id="WP_035000141.1">
    <property type="nucleotide sequence ID" value="NZ_CP063190.1"/>
</dbReference>
<protein>
    <submittedName>
        <fullName evidence="4">Uncharacterized protein</fullName>
    </submittedName>
</protein>
<feature type="compositionally biased region" description="Polar residues" evidence="1">
    <location>
        <begin position="192"/>
        <end position="202"/>
    </location>
</feature>
<proteinExistence type="predicted"/>
<keyword evidence="2" id="KW-0472">Membrane</keyword>
<accession>A0ABY7UGA8</accession>
<sequence>MMHTGKKAIAAAVAVGLTAGVTLPVTADAAVDLSKSYQVGVTTGSSEGFRNVDVNKGRVSWLMYNSLSAGLMPTAFYLDAYADGQKVKFAGEATKVQPASNDEGDVVTLTHTDPNLGVELVRTFTVTSKKVDVRVALRSRTGKKDLKLVLTDGLMSYDYPISSEPVESRPNEYTIDVGGRYQLRTKFEGADSTGTGKSQQSAEAGANDGDRHLAGVWERQAESLSARMTIDGDVNEALKDSDGDGLPDEWEINGYTDADGNQFPLHRWGADPKKPDFFLQLNWMKSEWETKGCSEKRQYAATEDDFGQFLECADANVNVYRPSRQILNDLVDLFDSRGYNLHIDAGDYYSNIPGLEKPQGGDTLPYAPIYFKDADGRAEVPGVRLVKDRKNLLGARQSVFRVGIIGDQQEMGNLSSGNGLISDGAFYVSKNYLMTSQEQMRNTILHEFGHNLGLTHSGASKVKKPKSSYVPKYKSVMNYLYQFSHFDYSDKTSTANDSTGIPQACYDGTAQCHTGAYNIAPDWDNLDTVNGEIAKATGSTGVNEDPHESGHSHPRVDELVVMAAEENNGKAGIRVLGEREGIKNVIIANRSDSKVHLELSNLGIDLHEFTLQVDYPGGKFRETYPVEGALTEHAKVPVEVPIANTAGYKDSSMPVKFRVYNADGHLVAEETNEFSVLNYTTEQMDELVKELEKNNSEHLQAARDTVGKKDPAKPPLAKPAPVPTTANQVRPGTRGTAVTELNGAPQSKPSLAPAPKPGTSPSQNEPTPNTQAGEISKGGQEAGSSVGSIVGVIIAILAVVGLGGAAAVMGGFI</sequence>
<evidence type="ECO:0000256" key="1">
    <source>
        <dbReference type="SAM" id="MobiDB-lite"/>
    </source>
</evidence>
<dbReference type="Proteomes" id="UP001220577">
    <property type="component" value="Chromosome"/>
</dbReference>
<reference evidence="4 5" key="1">
    <citation type="submission" date="2020-10" db="EMBL/GenBank/DDBJ databases">
        <title>Complete genome sequence of Corynebacterium ihumii DSM 45751.</title>
        <authorList>
            <person name="Ruckert C."/>
            <person name="Albersmeier A."/>
            <person name="Busche T."/>
            <person name="Jaenicke S."/>
            <person name="Winkler A."/>
            <person name="Friethjonsson O.H."/>
            <person name="Hreggviethsson G.O."/>
            <person name="Lambert C."/>
            <person name="Badcock D."/>
            <person name="Bernaerts K."/>
            <person name="Anne J."/>
            <person name="Economou A."/>
            <person name="Kalinowski J."/>
        </authorList>
    </citation>
    <scope>NUCLEOTIDE SEQUENCE [LARGE SCALE GENOMIC DNA]</scope>
    <source>
        <strain evidence="4 5">DSM 45751</strain>
    </source>
</reference>
<evidence type="ECO:0000313" key="5">
    <source>
        <dbReference type="Proteomes" id="UP001220577"/>
    </source>
</evidence>
<feature type="region of interest" description="Disordered" evidence="1">
    <location>
        <begin position="698"/>
        <end position="781"/>
    </location>
</feature>
<feature type="compositionally biased region" description="Polar residues" evidence="1">
    <location>
        <begin position="759"/>
        <end position="773"/>
    </location>
</feature>
<feature type="transmembrane region" description="Helical" evidence="2">
    <location>
        <begin position="789"/>
        <end position="812"/>
    </location>
</feature>
<dbReference type="Gene3D" id="3.40.390.10">
    <property type="entry name" value="Collagenase (Catalytic Domain)"/>
    <property type="match status" value="1"/>
</dbReference>
<name>A0ABY7UGA8_9CORY</name>
<dbReference type="InterPro" id="IPR024079">
    <property type="entry name" value="MetalloPept_cat_dom_sf"/>
</dbReference>
<feature type="chain" id="PRO_5045819186" evidence="3">
    <location>
        <begin position="30"/>
        <end position="813"/>
    </location>
</feature>
<evidence type="ECO:0000256" key="2">
    <source>
        <dbReference type="SAM" id="Phobius"/>
    </source>
</evidence>
<keyword evidence="5" id="KW-1185">Reference proteome</keyword>
<keyword evidence="3" id="KW-0732">Signal</keyword>
<dbReference type="SUPFAM" id="SSF55486">
    <property type="entry name" value="Metalloproteases ('zincins'), catalytic domain"/>
    <property type="match status" value="1"/>
</dbReference>
<feature type="signal peptide" evidence="3">
    <location>
        <begin position="1"/>
        <end position="29"/>
    </location>
</feature>
<feature type="compositionally biased region" description="Pro residues" evidence="1">
    <location>
        <begin position="713"/>
        <end position="722"/>
    </location>
</feature>
<dbReference type="Gene3D" id="3.90.182.10">
    <property type="entry name" value="Toxin - Anthrax Protective Antigen,domain 1"/>
    <property type="match status" value="1"/>
</dbReference>
<keyword evidence="2" id="KW-0812">Transmembrane</keyword>
<gene>
    <name evidence="4" type="ORF">CIHUM_09675</name>
</gene>
<feature type="region of interest" description="Disordered" evidence="1">
    <location>
        <begin position="189"/>
        <end position="209"/>
    </location>
</feature>
<evidence type="ECO:0000256" key="3">
    <source>
        <dbReference type="SAM" id="SignalP"/>
    </source>
</evidence>
<keyword evidence="2" id="KW-1133">Transmembrane helix</keyword>
<dbReference type="EMBL" id="CP063190">
    <property type="protein sequence ID" value="WCZ35328.1"/>
    <property type="molecule type" value="Genomic_DNA"/>
</dbReference>